<dbReference type="GO" id="GO:0005525">
    <property type="term" value="F:GTP binding"/>
    <property type="evidence" value="ECO:0007669"/>
    <property type="project" value="InterPro"/>
</dbReference>
<dbReference type="PANTHER" id="PTHR40072:SF1">
    <property type="entry name" value="MOLYBDOPTERIN-GUANINE DINUCLEOTIDE BIOSYNTHESIS ADAPTER PROTEIN"/>
    <property type="match status" value="1"/>
</dbReference>
<organism evidence="2 3">
    <name type="scientific">Paenibacillus mellifer</name>
    <dbReference type="NCBI Taxonomy" id="2937794"/>
    <lineage>
        <taxon>Bacteria</taxon>
        <taxon>Bacillati</taxon>
        <taxon>Bacillota</taxon>
        <taxon>Bacilli</taxon>
        <taxon>Bacillales</taxon>
        <taxon>Paenibacillaceae</taxon>
        <taxon>Paenibacillus</taxon>
    </lineage>
</organism>
<dbReference type="EMBL" id="JALPRK010000004">
    <property type="protein sequence ID" value="MCK8486776.1"/>
    <property type="molecule type" value="Genomic_DNA"/>
</dbReference>
<evidence type="ECO:0000259" key="1">
    <source>
        <dbReference type="Pfam" id="PF03205"/>
    </source>
</evidence>
<dbReference type="InterPro" id="IPR004435">
    <property type="entry name" value="MobB_dom"/>
</dbReference>
<dbReference type="AlphaFoldDB" id="A0A9X1XZH1"/>
<protein>
    <submittedName>
        <fullName evidence="2">Molybdopterin-guanine dinucleotide biosynthesis protein B</fullName>
    </submittedName>
</protein>
<keyword evidence="3" id="KW-1185">Reference proteome</keyword>
<name>A0A9X1XZH1_9BACL</name>
<evidence type="ECO:0000313" key="3">
    <source>
        <dbReference type="Proteomes" id="UP001139534"/>
    </source>
</evidence>
<accession>A0A9X1XZH1</accession>
<sequence>MAPVIQIVGYKNSGKTTLITRLAKLFNGINLRVAVIKHDLHGFDADREGTDSFRHREAGAAAAAITSPWRTAIFEERETRLPELIEHFASYDLILVEGFKQENYPKMVLLRSAEDEPLIRELQQVCAVVQKEADFPVDEVGPRRFQRDEIEPIAEYIRQTWL</sequence>
<dbReference type="PANTHER" id="PTHR40072">
    <property type="entry name" value="MOLYBDOPTERIN-GUANINE DINUCLEOTIDE BIOSYNTHESIS ADAPTER PROTEIN-RELATED"/>
    <property type="match status" value="1"/>
</dbReference>
<dbReference type="GO" id="GO:0006777">
    <property type="term" value="P:Mo-molybdopterin cofactor biosynthetic process"/>
    <property type="evidence" value="ECO:0007669"/>
    <property type="project" value="InterPro"/>
</dbReference>
<dbReference type="InterPro" id="IPR052539">
    <property type="entry name" value="MGD_biosynthesis_adapter"/>
</dbReference>
<dbReference type="InterPro" id="IPR027417">
    <property type="entry name" value="P-loop_NTPase"/>
</dbReference>
<dbReference type="CDD" id="cd03116">
    <property type="entry name" value="MobB"/>
    <property type="match status" value="1"/>
</dbReference>
<dbReference type="RefSeq" id="WP_248550983.1">
    <property type="nucleotide sequence ID" value="NZ_JALPRK010000004.1"/>
</dbReference>
<feature type="domain" description="Molybdopterin-guanine dinucleotide biosynthesis protein B (MobB)" evidence="1">
    <location>
        <begin position="4"/>
        <end position="130"/>
    </location>
</feature>
<dbReference type="Pfam" id="PF03205">
    <property type="entry name" value="MobB"/>
    <property type="match status" value="1"/>
</dbReference>
<dbReference type="Proteomes" id="UP001139534">
    <property type="component" value="Unassembled WGS sequence"/>
</dbReference>
<proteinExistence type="predicted"/>
<dbReference type="NCBIfam" id="TIGR00176">
    <property type="entry name" value="mobB"/>
    <property type="match status" value="1"/>
</dbReference>
<reference evidence="2" key="1">
    <citation type="submission" date="2022-04" db="EMBL/GenBank/DDBJ databases">
        <authorList>
            <person name="Seo M.-J."/>
        </authorList>
    </citation>
    <scope>NUCLEOTIDE SEQUENCE</scope>
    <source>
        <strain evidence="2">MBLB2552</strain>
    </source>
</reference>
<gene>
    <name evidence="2" type="primary">mobB</name>
    <name evidence="2" type="ORF">M0651_06255</name>
</gene>
<comment type="caution">
    <text evidence="2">The sequence shown here is derived from an EMBL/GenBank/DDBJ whole genome shotgun (WGS) entry which is preliminary data.</text>
</comment>
<dbReference type="SUPFAM" id="SSF52540">
    <property type="entry name" value="P-loop containing nucleoside triphosphate hydrolases"/>
    <property type="match status" value="1"/>
</dbReference>
<dbReference type="Gene3D" id="3.40.50.300">
    <property type="entry name" value="P-loop containing nucleotide triphosphate hydrolases"/>
    <property type="match status" value="1"/>
</dbReference>
<evidence type="ECO:0000313" key="2">
    <source>
        <dbReference type="EMBL" id="MCK8486776.1"/>
    </source>
</evidence>